<dbReference type="PRINTS" id="PR01224">
    <property type="entry name" value="DELTATUBULIN"/>
</dbReference>
<dbReference type="GO" id="GO:0005634">
    <property type="term" value="C:nucleus"/>
    <property type="evidence" value="ECO:0007669"/>
    <property type="project" value="UniProtKB-SubCell"/>
</dbReference>
<protein>
    <recommendedName>
        <fullName evidence="5">Tubulin delta chain</fullName>
    </recommendedName>
    <alternativeName>
        <fullName evidence="12">Delta-tubulin</fullName>
    </alternativeName>
</protein>
<evidence type="ECO:0000259" key="16">
    <source>
        <dbReference type="SMART" id="SM00864"/>
    </source>
</evidence>
<evidence type="ECO:0000256" key="2">
    <source>
        <dbReference type="ARBA" id="ARBA00004123"/>
    </source>
</evidence>
<gene>
    <name evidence="17" type="ORF">PBIL07802_LOCUS22709</name>
</gene>
<sequence>MEENAAGCAVFGVGQCGVQLCSDFYHTAKLVEKQSASDNKCGWLDSDATSFWLCDTEPRVLSERSSAFAAGAHMQCVQSRGKESGSANNWGLGYFGHGPLLSNDVLEGVRKTMEKSRPSSFILLHSAGGGTGSGAGSYLCETLKEEYPEVELGSVLVLPRLSGEITMQSYNVALTVSSLMKSADAILLKSNDQAEADAKKRNENGRQPSVKELNTTLAIDLYHSLLQSEEDSMRHPLERWTDMTRARRKVLSSTFAPIIPSSFGQFETDTLTSLTTSVLTRVQRRWVVERKERGKQEEEEWKPDRAASAVVTLRGDLDEARGEKEEGVMNAAEAALYKRDMQNDRGGGESRSGRRSVHAAESTRGEITLLFDAKGKRGSKSYYSSRTSSSCFLPPRSAGCIANVRSGAELLSPFLHSALDLHSVRAFSHHYLRHGVEDDDLRDGALTLQQTLADYHI</sequence>
<dbReference type="EMBL" id="HBIB01034952">
    <property type="protein sequence ID" value="CAE0260430.1"/>
    <property type="molecule type" value="Transcribed_RNA"/>
</dbReference>
<evidence type="ECO:0000256" key="13">
    <source>
        <dbReference type="ARBA" id="ARBA00046149"/>
    </source>
</evidence>
<keyword evidence="11" id="KW-0966">Cell projection</keyword>
<evidence type="ECO:0000313" key="17">
    <source>
        <dbReference type="EMBL" id="CAE0260430.1"/>
    </source>
</evidence>
<name>A0A7S3GAW7_9EUKA</name>
<evidence type="ECO:0000256" key="15">
    <source>
        <dbReference type="SAM" id="MobiDB-lite"/>
    </source>
</evidence>
<dbReference type="InterPro" id="IPR000217">
    <property type="entry name" value="Tubulin"/>
</dbReference>
<dbReference type="GO" id="GO:0005200">
    <property type="term" value="F:structural constituent of cytoskeleton"/>
    <property type="evidence" value="ECO:0007669"/>
    <property type="project" value="InterPro"/>
</dbReference>
<evidence type="ECO:0000256" key="12">
    <source>
        <dbReference type="ARBA" id="ARBA00030594"/>
    </source>
</evidence>
<dbReference type="SUPFAM" id="SSF55307">
    <property type="entry name" value="Tubulin C-terminal domain-like"/>
    <property type="match status" value="1"/>
</dbReference>
<dbReference type="InterPro" id="IPR008280">
    <property type="entry name" value="Tub_FtsZ_C"/>
</dbReference>
<organism evidence="17">
    <name type="scientific">Palpitomonas bilix</name>
    <dbReference type="NCBI Taxonomy" id="652834"/>
    <lineage>
        <taxon>Eukaryota</taxon>
        <taxon>Eukaryota incertae sedis</taxon>
    </lineage>
</organism>
<keyword evidence="6 14" id="KW-0493">Microtubule</keyword>
<evidence type="ECO:0000256" key="6">
    <source>
        <dbReference type="ARBA" id="ARBA00022701"/>
    </source>
</evidence>
<comment type="subcellular location">
    <subcellularLocation>
        <location evidence="3">Cell projection</location>
        <location evidence="3">Cilium</location>
    </subcellularLocation>
    <subcellularLocation>
        <location evidence="1">Cytoplasm</location>
        <location evidence="1">Cytoskeleton</location>
        <location evidence="1">Microtubule organizing center</location>
        <location evidence="1">Centrosome</location>
        <location evidence="1">Centriole</location>
    </subcellularLocation>
    <subcellularLocation>
        <location evidence="2">Nucleus</location>
    </subcellularLocation>
</comment>
<dbReference type="GO" id="GO:0005929">
    <property type="term" value="C:cilium"/>
    <property type="evidence" value="ECO:0007669"/>
    <property type="project" value="UniProtKB-SubCell"/>
</dbReference>
<dbReference type="SUPFAM" id="SSF52490">
    <property type="entry name" value="Tubulin nucleotide-binding domain-like"/>
    <property type="match status" value="1"/>
</dbReference>
<keyword evidence="9 14" id="KW-0342">GTP-binding</keyword>
<dbReference type="PROSITE" id="PS00227">
    <property type="entry name" value="TUBULIN"/>
    <property type="match status" value="1"/>
</dbReference>
<keyword evidence="8" id="KW-0970">Cilium biogenesis/degradation</keyword>
<dbReference type="PRINTS" id="PR01161">
    <property type="entry name" value="TUBULIN"/>
</dbReference>
<dbReference type="Gene3D" id="3.40.50.1440">
    <property type="entry name" value="Tubulin/FtsZ, GTPase domain"/>
    <property type="match status" value="1"/>
</dbReference>
<keyword evidence="7 14" id="KW-0547">Nucleotide-binding</keyword>
<accession>A0A7S3GAW7</accession>
<feature type="compositionally biased region" description="Basic and acidic residues" evidence="15">
    <location>
        <begin position="338"/>
        <end position="352"/>
    </location>
</feature>
<feature type="domain" description="Tubulin/FtsZ GTPase" evidence="16">
    <location>
        <begin position="7"/>
        <end position="230"/>
    </location>
</feature>
<dbReference type="InterPro" id="IPR003008">
    <property type="entry name" value="Tubulin_FtsZ_GTPase"/>
</dbReference>
<evidence type="ECO:0000256" key="8">
    <source>
        <dbReference type="ARBA" id="ARBA00022794"/>
    </source>
</evidence>
<evidence type="ECO:0000256" key="5">
    <source>
        <dbReference type="ARBA" id="ARBA00014184"/>
    </source>
</evidence>
<dbReference type="InterPro" id="IPR017975">
    <property type="entry name" value="Tubulin_CS"/>
</dbReference>
<dbReference type="PANTHER" id="PTHR11588">
    <property type="entry name" value="TUBULIN"/>
    <property type="match status" value="1"/>
</dbReference>
<dbReference type="GO" id="GO:0030030">
    <property type="term" value="P:cell projection organization"/>
    <property type="evidence" value="ECO:0007669"/>
    <property type="project" value="UniProtKB-KW"/>
</dbReference>
<comment type="similarity">
    <text evidence="4 14">Belongs to the tubulin family.</text>
</comment>
<dbReference type="InterPro" id="IPR002967">
    <property type="entry name" value="Delta_tubulin"/>
</dbReference>
<dbReference type="AlphaFoldDB" id="A0A7S3GAW7"/>
<evidence type="ECO:0000256" key="9">
    <source>
        <dbReference type="ARBA" id="ARBA00023134"/>
    </source>
</evidence>
<dbReference type="SMART" id="SM00864">
    <property type="entry name" value="Tubulin"/>
    <property type="match status" value="1"/>
</dbReference>
<dbReference type="GO" id="GO:0007017">
    <property type="term" value="P:microtubule-based process"/>
    <property type="evidence" value="ECO:0007669"/>
    <property type="project" value="InterPro"/>
</dbReference>
<evidence type="ECO:0000256" key="14">
    <source>
        <dbReference type="RuleBase" id="RU000352"/>
    </source>
</evidence>
<dbReference type="GO" id="GO:0005814">
    <property type="term" value="C:centriole"/>
    <property type="evidence" value="ECO:0007669"/>
    <property type="project" value="UniProtKB-SubCell"/>
</dbReference>
<dbReference type="GO" id="GO:0005525">
    <property type="term" value="F:GTP binding"/>
    <property type="evidence" value="ECO:0007669"/>
    <property type="project" value="UniProtKB-UniRule"/>
</dbReference>
<evidence type="ECO:0000256" key="3">
    <source>
        <dbReference type="ARBA" id="ARBA00004138"/>
    </source>
</evidence>
<evidence type="ECO:0000256" key="10">
    <source>
        <dbReference type="ARBA" id="ARBA00023242"/>
    </source>
</evidence>
<feature type="region of interest" description="Disordered" evidence="15">
    <location>
        <begin position="338"/>
        <end position="361"/>
    </location>
</feature>
<proteinExistence type="inferred from homology"/>
<keyword evidence="10" id="KW-0539">Nucleus</keyword>
<comment type="function">
    <text evidence="13">Acts as a positive regulator of hedgehog signaling and regulates ciliary function.</text>
</comment>
<evidence type="ECO:0000256" key="1">
    <source>
        <dbReference type="ARBA" id="ARBA00004114"/>
    </source>
</evidence>
<dbReference type="GO" id="GO:0005874">
    <property type="term" value="C:microtubule"/>
    <property type="evidence" value="ECO:0007669"/>
    <property type="project" value="UniProtKB-KW"/>
</dbReference>
<evidence type="ECO:0000256" key="11">
    <source>
        <dbReference type="ARBA" id="ARBA00023273"/>
    </source>
</evidence>
<dbReference type="Pfam" id="PF00091">
    <property type="entry name" value="Tubulin"/>
    <property type="match status" value="1"/>
</dbReference>
<dbReference type="InterPro" id="IPR036525">
    <property type="entry name" value="Tubulin/FtsZ_GTPase_sf"/>
</dbReference>
<reference evidence="17" key="1">
    <citation type="submission" date="2021-01" db="EMBL/GenBank/DDBJ databases">
        <authorList>
            <person name="Corre E."/>
            <person name="Pelletier E."/>
            <person name="Niang G."/>
            <person name="Scheremetjew M."/>
            <person name="Finn R."/>
            <person name="Kale V."/>
            <person name="Holt S."/>
            <person name="Cochrane G."/>
            <person name="Meng A."/>
            <person name="Brown T."/>
            <person name="Cohen L."/>
        </authorList>
    </citation>
    <scope>NUCLEOTIDE SEQUENCE</scope>
    <source>
        <strain evidence="17">NIES-2562</strain>
    </source>
</reference>
<evidence type="ECO:0000256" key="4">
    <source>
        <dbReference type="ARBA" id="ARBA00009636"/>
    </source>
</evidence>
<evidence type="ECO:0000256" key="7">
    <source>
        <dbReference type="ARBA" id="ARBA00022741"/>
    </source>
</evidence>